<dbReference type="Pfam" id="PF00454">
    <property type="entry name" value="PI3_PI4_kinase"/>
    <property type="match status" value="1"/>
</dbReference>
<dbReference type="CDD" id="cd05171">
    <property type="entry name" value="PIKKc_ATM"/>
    <property type="match status" value="1"/>
</dbReference>
<feature type="compositionally biased region" description="Acidic residues" evidence="9">
    <location>
        <begin position="209"/>
        <end position="241"/>
    </location>
</feature>
<dbReference type="Pfam" id="PF02260">
    <property type="entry name" value="FATC"/>
    <property type="match status" value="1"/>
</dbReference>
<dbReference type="InterPro" id="IPR044107">
    <property type="entry name" value="PIKKc_ATM"/>
</dbReference>
<keyword evidence="3" id="KW-0808">Transferase</keyword>
<keyword evidence="6" id="KW-0418">Kinase</keyword>
<dbReference type="Proteomes" id="UP000282613">
    <property type="component" value="Unassembled WGS sequence"/>
</dbReference>
<keyword evidence="5" id="KW-0227">DNA damage</keyword>
<evidence type="ECO:0000259" key="10">
    <source>
        <dbReference type="PROSITE" id="PS50290"/>
    </source>
</evidence>
<dbReference type="PROSITE" id="PS50290">
    <property type="entry name" value="PI3_4_KINASE_3"/>
    <property type="match status" value="1"/>
</dbReference>
<evidence type="ECO:0000256" key="3">
    <source>
        <dbReference type="ARBA" id="ARBA00022679"/>
    </source>
</evidence>
<feature type="region of interest" description="Disordered" evidence="9">
    <location>
        <begin position="380"/>
        <end position="399"/>
    </location>
</feature>
<dbReference type="GO" id="GO:0005634">
    <property type="term" value="C:nucleus"/>
    <property type="evidence" value="ECO:0007669"/>
    <property type="project" value="UniProtKB-SubCell"/>
</dbReference>
<feature type="compositionally biased region" description="Polar residues" evidence="9">
    <location>
        <begin position="198"/>
        <end position="208"/>
    </location>
</feature>
<evidence type="ECO:0000256" key="7">
    <source>
        <dbReference type="ARBA" id="ARBA00022840"/>
    </source>
</evidence>
<feature type="domain" description="FATC" evidence="11">
    <location>
        <begin position="3724"/>
        <end position="3756"/>
    </location>
</feature>
<dbReference type="SUPFAM" id="SSF56112">
    <property type="entry name" value="Protein kinase-like (PK-like)"/>
    <property type="match status" value="1"/>
</dbReference>
<evidence type="ECO:0000313" key="12">
    <source>
        <dbReference type="EMBL" id="VDK20242.1"/>
    </source>
</evidence>
<dbReference type="GO" id="GO:0006281">
    <property type="term" value="P:DNA repair"/>
    <property type="evidence" value="ECO:0007669"/>
    <property type="project" value="InterPro"/>
</dbReference>
<dbReference type="OrthoDB" id="381190at2759"/>
<evidence type="ECO:0000256" key="1">
    <source>
        <dbReference type="ARBA" id="ARBA00004123"/>
    </source>
</evidence>
<dbReference type="InterPro" id="IPR036940">
    <property type="entry name" value="PI3/4_kinase_cat_sf"/>
</dbReference>
<dbReference type="PANTHER" id="PTHR37079:SF4">
    <property type="entry name" value="SERINE_THREONINE-PROTEIN KINASE ATM"/>
    <property type="match status" value="1"/>
</dbReference>
<dbReference type="STRING" id="60517.A0A0R3VSG9"/>
<keyword evidence="13" id="KW-1185">Reference proteome</keyword>
<evidence type="ECO:0000256" key="6">
    <source>
        <dbReference type="ARBA" id="ARBA00022777"/>
    </source>
</evidence>
<dbReference type="WBParaSite" id="TASK_0000010301-mRNA-1">
    <property type="protein sequence ID" value="TASK_0000010301-mRNA-1"/>
    <property type="gene ID" value="TASK_0000010301"/>
</dbReference>
<evidence type="ECO:0000259" key="11">
    <source>
        <dbReference type="PROSITE" id="PS51190"/>
    </source>
</evidence>
<dbReference type="InterPro" id="IPR000403">
    <property type="entry name" value="PI3/4_kinase_cat_dom"/>
</dbReference>
<dbReference type="PROSITE" id="PS00916">
    <property type="entry name" value="PI3_4_KINASE_2"/>
    <property type="match status" value="1"/>
</dbReference>
<evidence type="ECO:0000256" key="5">
    <source>
        <dbReference type="ARBA" id="ARBA00022763"/>
    </source>
</evidence>
<protein>
    <recommendedName>
        <fullName evidence="2">non-specific serine/threonine protein kinase</fullName>
        <ecNumber evidence="2">2.7.11.1</ecNumber>
    </recommendedName>
</protein>
<feature type="region of interest" description="Disordered" evidence="9">
    <location>
        <begin position="180"/>
        <end position="243"/>
    </location>
</feature>
<dbReference type="InterPro" id="IPR038980">
    <property type="entry name" value="ATM_plant"/>
</dbReference>
<sequence length="3756" mass="420116">MSNKRRIQVSDSDLEYLRDLAKNYARRNAFDSKGIMLLCKTLFPNNTKIRVMEYEIAKKMGNFKLASSILADNYTSRASRWVDEVNSIFAGLLSTPVSQQCQKIFFALQHRIQADMTISYLNSVFTTVESKADFILQFLTNKLDILSEGSVVGVLLENLIDLLMAAEVKHCQALSSKTQNCKTIPSTPQSPDKEAASVPTTRSCLLNESNEDLETDEGEEGEVLEEADEDDEEDMDDEDVDNQSSKLLVEKQCISVLNFHRMRLACEVLPMVYRTRNGIKISSSQLHTLVIKSFQFLFTFAAQVPFAADGCPEIFGLSGPLPELLKMEPAKYLRLFLDMASDLLKWPVTGPSFQVQHHSDIFDMLRRCYHIYKDLEHEVQRQKGGSSGSGGSNSKKRTSTSAHNLSTVANQVACMFWSLFVEKGIAYLKEFSLRTYVPFCIAAVVLSIDGCDLPTNEPLSESLHLLQSLWSLRLRFKAQEKKSKSRSSRKAKSVLEDVYYSLQPQSGVSDIKFSCLLEFFVRVNLTLASLNDVNSDFEEVFENPAPLSGAYSEEQFRELHCLLGVTRLRLKPPTQAKQLAADRLRLVYRVVELKLDGDMEDQPWTKLSNQAIVISVASSRDTAEVCMASVEQWLVEAIKTRSSVDAACLAFVLHQNPFWTRLPNFECAHVEEVISCLKANWSTARKFFAGWLTDGFIQSPSLLGQLVQMEMCTGEWGSHESEILDLCTSLIQASPSAGTLSTLFRFIKQEGKRFKTSDLKLPLDEVFVFLFDLINDASLVFLHPFAVDSLSSLLWHLPIETQALEVYSLSRLQDWCLDQLKTTPSGPVALLLCHAQSVCFHSRRTLHCNFMSLLEGVLVCFECGWSDPSGLGWFLRLVRWTVAEVCVTPDLHRSVFGCFLKRAPLLFKLWPKFRETGGQDAPPHLHLPTLDVNDKSSPALAQAVGGCLNDSYALDGFYVTSSILEDLFTNCEDLAKSPLAYLSSDACFIVEGKPFLLPNRSCRRPQPNCVDTGRELLAFCRWIVNTSVVLIASITIEEIKPFFRLLINFFTTEWSRHADRMRFQAEDSICSQLSGMRDFFATFGALLVALEAFKMTDLLDSFKARSSDYQKPWIYECLSSFVLADDTVSWLWWPVFDWVLRFQWQRAVAMESLHSLKGSIALDVISKALDSAKSSLAIEVAISTAVTGLAISTYYIQHGLENIDNFSSCIDRIWNQTLLWFEQLSMANLRVDSRYRNETRRALLHDRFISRLLESLLRLDSFIIAAHTYAPPRTQHLSSLWKALLSTTVFGNPLTPWRYRLSLFAYLVWPKTSMKIVCSTALSLPPPLVFLLSTHSSASNILRCYFLHWSLGYLLHPENPLPKIFPCISTIPVFGEKHVQLVEEFVYSHLPEPTDLWTRLFFHLVSPKMIEMSCLQEVVDYVLVDVEQRFGLVTILFALLQRVPEMKWPHRLGQLIQSLLRPKSTDQLPQNVAAHCVDLDLNAGELSSLTCELTIGHENTTTIARPHSFESKMRLPLSAFSHPSLLSLTLKCLQDILSKSSWRSAYDTEWLAKFHRFLRSVIFFPNNNETVAGLLCSLIDTLKEAIKTQLVLKRWNLFLMTVSALNDFGEVLCAYLTGVGDEIFQNEIWEKIARQVIKLAETAWAAGGTRWPKFEEGFLPPNLASVFCHSFAVWVRMSEINLSDILKLHSFGLLEDEVPAIPLEVLLTQEDANTAFQPLRFLQRQSQEYGALLQIAGMDLAESNPSRSAHIQTAACLFSEDRFPASIRTLQTSDQKTFKSLCCTEGFVAVASHLFRFVLLFMSDTSADLDRNASWIGYHLVSRLALLFVELFATHQVDTDKLICLLSSPSSSTVGDVEQMASQILSQFTFLKPDFILNLSEALLEAGCHLLKDPREPGADSMYDPLGGYYPRISVWLAAARFISLLASSSPNATPTSNSYLNWRLISGIIDLIDVEYESNRLQSIGFLLNALLDTIRVVVKDTSIVSVDRLEGAWHNSAVYLLVEIASKLSTLPDDVHLDLSQNLIEILDHLFQASGGSRFSNSICHLDNIFENNVLLAPYQSHFSRHCKCNRRDVNEEIHRFLKWTDFLRHPRLLKYRAAGLHQLTALLRPRHEFTAAQLHERLVTVLHERTEEKMRLMEADSVQYWVPPAGDSGCGDVVNQKRLLFRMLSDLSRGNHLVKIDLETRRAMAECVASLKDISIDEKSALEPSERVRELLFEKLLDPMVVEQLYCVISIANGITSPNSIFSRLGPQCLRDILSNPQLKMSLFGTVNISEVERRICISTKLAPYVFAEELKKLRNSTSQSALKFATKNVTDAVLHKMSFQTLVDLALSYQSCPEATVLKIAEWLFDKVLVLDEFFLALKPLILVEVHVAKRLVPWIFVVVLVNLRFPSASCTRKDVRQALLGLTGVLNSLLEGSQLAQFLLSILIALHTYSQWLIRSGIATNLEWDLNWLSASKLSLNAGKVETAWLFFELAWIKRPKELLCDSVAQNLWIDLCRAQKDLVGLKASQVAMAQFFDHSADGVALEDRFRYAINELDGWRSRLWEEGAEQGDQPNSANVARIALRLHHLGADKVFSQLAAAILSQDPENLPALMEAKYRVGWRSGTWEIGKSVKPTLCDDPLLGIDFKTRPISRIRSPALSIQTLRSEPIAIHGPDFHLGVEPNLDSIRRGCASCMGQWDETEVASPSNLEDEKLIYLLRQSACCEDWDHVAKLVNDRRCESSSIQLLSDNPTALQSFTSEVNILQAWGHISTLLRNQLNASNARAASSIILLQASIEECTGWNAPQSTSLLEASLRLSKSLSDSVDDSSPWLPLLNVHTQLQLADLYIEHGNALCAERLLSTIPRIEVASEELTLRTNISFALARSKLQHLCGETSLPCARLTGVLNDAAEVISSMKLNHGTPIRLLLESYLSCTVSLCKWLAECGAMSLADIVVRRLKPAIELTEKSWSSEVQQPLCSSADALAVLAEFADAQYQVFDGYLRSPEFAARRRLLFDADADAACLTEVDKKRFAPILTANCDLIHRFLRLLQRQSTLESVELANLLSSLQSFFSTAILSYCQCLAKSDKFNLKYFIHPFVFLLLIKVYRLVSLWLNALSQMEENHGLASCDLSEGSANESLFKPAWLTSLEAHLGAIRVDKFLPLFSQLLVRLTTPNGEDRQSKTHAAFHAMLAKVNRTIQNVFLPTDTKLTYRLVRAVSMEFSLIPFSDVLDDPLDRLTYLSPLVVLKFTLFVVKADKGGARVVLAHQLFTEVCSSDETRGKIFAQMQTLATAYIEWANVDVENKRNVKGDIPIPSGCALSRLSSEAERCLHLLPVITCPPRVDSSGAYHDLVRVVGFADTYRLAGGLNLPKIITCLCSDGRRRKQLVKGRDDPRQDAIMQQVFSAANQLLAVFSLSNPSKRPKSSSLSAPHANTMRIRTYMVVPLARRSGLIEWCEGTVPLGEWLAGETFGAHQRYRPSDLTPSQAKLKLAGARDKSLDRRLAIFEEICSKIQPVLGYFFLEHFPEPSAWYAARRRYTASLATASILGYLVGLGDRHPHNLLLCPTTGEVVHIDLGIAFDQGRLMPTPEMVPFRLTRDLVHALGPLGVEVGFISTAELVLCAFSSGSDIILTLLEVLLHDPLYSWSLSPAQLCALEARRAEVAGSSAFPGGGGGGSSISANSNTTVAAAVASGSIINPYGTASRRPRGDSHKLAGRVGGIGSSGLTAGTAAEGALGTLGPAGHVALLVRAATDPQNLGRMYFGWQAYL</sequence>
<dbReference type="GO" id="GO:0005524">
    <property type="term" value="F:ATP binding"/>
    <property type="evidence" value="ECO:0007669"/>
    <property type="project" value="UniProtKB-KW"/>
</dbReference>
<gene>
    <name evidence="12" type="ORF">TASK_LOCUS104</name>
</gene>
<dbReference type="EC" id="2.7.11.1" evidence="2"/>
<dbReference type="InterPro" id="IPR003152">
    <property type="entry name" value="FATC_dom"/>
</dbReference>
<dbReference type="SMART" id="SM00146">
    <property type="entry name" value="PI3Kc"/>
    <property type="match status" value="1"/>
</dbReference>
<evidence type="ECO:0000313" key="14">
    <source>
        <dbReference type="WBParaSite" id="TASK_0000010301-mRNA-1"/>
    </source>
</evidence>
<keyword evidence="4" id="KW-0547">Nucleotide-binding</keyword>
<feature type="compositionally biased region" description="Polar residues" evidence="9">
    <location>
        <begin position="180"/>
        <end position="190"/>
    </location>
</feature>
<dbReference type="PROSITE" id="PS51190">
    <property type="entry name" value="FATC"/>
    <property type="match status" value="1"/>
</dbReference>
<dbReference type="PROSITE" id="PS00915">
    <property type="entry name" value="PI3_4_KINASE_1"/>
    <property type="match status" value="1"/>
</dbReference>
<reference evidence="14" key="1">
    <citation type="submission" date="2016-04" db="UniProtKB">
        <authorList>
            <consortium name="WormBaseParasite"/>
        </authorList>
    </citation>
    <scope>IDENTIFICATION</scope>
</reference>
<dbReference type="Gene3D" id="3.30.1010.10">
    <property type="entry name" value="Phosphatidylinositol 3-kinase Catalytic Subunit, Chain A, domain 4"/>
    <property type="match status" value="1"/>
</dbReference>
<evidence type="ECO:0000313" key="13">
    <source>
        <dbReference type="Proteomes" id="UP000282613"/>
    </source>
</evidence>
<name>A0A0R3VSG9_TAEAS</name>
<evidence type="ECO:0000256" key="9">
    <source>
        <dbReference type="SAM" id="MobiDB-lite"/>
    </source>
</evidence>
<comment type="subcellular location">
    <subcellularLocation>
        <location evidence="1">Nucleus</location>
    </subcellularLocation>
</comment>
<reference evidence="12 13" key="2">
    <citation type="submission" date="2018-11" db="EMBL/GenBank/DDBJ databases">
        <authorList>
            <consortium name="Pathogen Informatics"/>
        </authorList>
    </citation>
    <scope>NUCLEOTIDE SEQUENCE [LARGE SCALE GENOMIC DNA]</scope>
</reference>
<dbReference type="GO" id="GO:0004674">
    <property type="term" value="F:protein serine/threonine kinase activity"/>
    <property type="evidence" value="ECO:0007669"/>
    <property type="project" value="UniProtKB-EC"/>
</dbReference>
<dbReference type="SMART" id="SM01343">
    <property type="entry name" value="FATC"/>
    <property type="match status" value="1"/>
</dbReference>
<organism evidence="14">
    <name type="scientific">Taenia asiatica</name>
    <name type="common">Asian tapeworm</name>
    <dbReference type="NCBI Taxonomy" id="60517"/>
    <lineage>
        <taxon>Eukaryota</taxon>
        <taxon>Metazoa</taxon>
        <taxon>Spiralia</taxon>
        <taxon>Lophotrochozoa</taxon>
        <taxon>Platyhelminthes</taxon>
        <taxon>Cestoda</taxon>
        <taxon>Eucestoda</taxon>
        <taxon>Cyclophyllidea</taxon>
        <taxon>Taeniidae</taxon>
        <taxon>Taenia</taxon>
    </lineage>
</organism>
<keyword evidence="8" id="KW-0539">Nucleus</keyword>
<dbReference type="Gene3D" id="1.10.1070.11">
    <property type="entry name" value="Phosphatidylinositol 3-/4-kinase, catalytic domain"/>
    <property type="match status" value="1"/>
</dbReference>
<dbReference type="PANTHER" id="PTHR37079">
    <property type="entry name" value="SERINE/THREONINE-PROTEIN KINASE ATM"/>
    <property type="match status" value="1"/>
</dbReference>
<dbReference type="InterPro" id="IPR018936">
    <property type="entry name" value="PI3/4_kinase_CS"/>
</dbReference>
<proteinExistence type="predicted"/>
<feature type="domain" description="PI3K/PI4K catalytic" evidence="10">
    <location>
        <begin position="3345"/>
        <end position="3674"/>
    </location>
</feature>
<keyword evidence="7" id="KW-0067">ATP-binding</keyword>
<evidence type="ECO:0000256" key="4">
    <source>
        <dbReference type="ARBA" id="ARBA00022741"/>
    </source>
</evidence>
<evidence type="ECO:0000256" key="2">
    <source>
        <dbReference type="ARBA" id="ARBA00012513"/>
    </source>
</evidence>
<dbReference type="InterPro" id="IPR011009">
    <property type="entry name" value="Kinase-like_dom_sf"/>
</dbReference>
<accession>A0A0R3VSG9</accession>
<evidence type="ECO:0000256" key="8">
    <source>
        <dbReference type="ARBA" id="ARBA00023242"/>
    </source>
</evidence>
<dbReference type="EMBL" id="UYRS01000009">
    <property type="protein sequence ID" value="VDK20242.1"/>
    <property type="molecule type" value="Genomic_DNA"/>
</dbReference>